<name>A0ACB9G3W1_9ASTR</name>
<dbReference type="EMBL" id="CM042032">
    <property type="protein sequence ID" value="KAI3777753.1"/>
    <property type="molecule type" value="Genomic_DNA"/>
</dbReference>
<protein>
    <submittedName>
        <fullName evidence="1">Uncharacterized protein</fullName>
    </submittedName>
</protein>
<sequence>MKSRQIVGCVVLYTGQGKFHASTTDTLDYVVSQSNDTVYNLKNVSSILTVAKDIEIDQVSLPSKVKTDIDRVHKMINDAASNLQFETRKNENDIKHVGDSWLDSRQGYVDIMWHISCTPQPSFPSLLNYNQSGPLVPNLCNPLAANKTDRICQAGELQFNNASKVWRNYVCQVSANDTCATVGRLTPKMYQQMSVAVNVSAGLTEYGRFLTGLMDCSFVETFMGIHKDHCPDWNRFSEWVYIGLAMVSAAVLLSLVLWVLYAREKKHRRYTKLVIESALSPVTVYRQRK</sequence>
<reference evidence="1 2" key="2">
    <citation type="journal article" date="2022" name="Mol. Ecol. Resour.">
        <title>The genomes of chicory, endive, great burdock and yacon provide insights into Asteraceae paleo-polyploidization history and plant inulin production.</title>
        <authorList>
            <person name="Fan W."/>
            <person name="Wang S."/>
            <person name="Wang H."/>
            <person name="Wang A."/>
            <person name="Jiang F."/>
            <person name="Liu H."/>
            <person name="Zhao H."/>
            <person name="Xu D."/>
            <person name="Zhang Y."/>
        </authorList>
    </citation>
    <scope>NUCLEOTIDE SEQUENCE [LARGE SCALE GENOMIC DNA]</scope>
    <source>
        <strain evidence="2">cv. Yunnan</strain>
        <tissue evidence="1">Leaves</tissue>
    </source>
</reference>
<proteinExistence type="predicted"/>
<evidence type="ECO:0000313" key="1">
    <source>
        <dbReference type="EMBL" id="KAI3777753.1"/>
    </source>
</evidence>
<organism evidence="1 2">
    <name type="scientific">Smallanthus sonchifolius</name>
    <dbReference type="NCBI Taxonomy" id="185202"/>
    <lineage>
        <taxon>Eukaryota</taxon>
        <taxon>Viridiplantae</taxon>
        <taxon>Streptophyta</taxon>
        <taxon>Embryophyta</taxon>
        <taxon>Tracheophyta</taxon>
        <taxon>Spermatophyta</taxon>
        <taxon>Magnoliopsida</taxon>
        <taxon>eudicotyledons</taxon>
        <taxon>Gunneridae</taxon>
        <taxon>Pentapetalae</taxon>
        <taxon>asterids</taxon>
        <taxon>campanulids</taxon>
        <taxon>Asterales</taxon>
        <taxon>Asteraceae</taxon>
        <taxon>Asteroideae</taxon>
        <taxon>Heliantheae alliance</taxon>
        <taxon>Millerieae</taxon>
        <taxon>Smallanthus</taxon>
    </lineage>
</organism>
<keyword evidence="2" id="KW-1185">Reference proteome</keyword>
<dbReference type="Proteomes" id="UP001056120">
    <property type="component" value="Linkage Group LG15"/>
</dbReference>
<accession>A0ACB9G3W1</accession>
<evidence type="ECO:0000313" key="2">
    <source>
        <dbReference type="Proteomes" id="UP001056120"/>
    </source>
</evidence>
<comment type="caution">
    <text evidence="1">The sequence shown here is derived from an EMBL/GenBank/DDBJ whole genome shotgun (WGS) entry which is preliminary data.</text>
</comment>
<gene>
    <name evidence="1" type="ORF">L1987_47555</name>
</gene>
<reference evidence="2" key="1">
    <citation type="journal article" date="2022" name="Mol. Ecol. Resour.">
        <title>The genomes of chicory, endive, great burdock and yacon provide insights into Asteraceae palaeo-polyploidization history and plant inulin production.</title>
        <authorList>
            <person name="Fan W."/>
            <person name="Wang S."/>
            <person name="Wang H."/>
            <person name="Wang A."/>
            <person name="Jiang F."/>
            <person name="Liu H."/>
            <person name="Zhao H."/>
            <person name="Xu D."/>
            <person name="Zhang Y."/>
        </authorList>
    </citation>
    <scope>NUCLEOTIDE SEQUENCE [LARGE SCALE GENOMIC DNA]</scope>
    <source>
        <strain evidence="2">cv. Yunnan</strain>
    </source>
</reference>